<dbReference type="HOGENOM" id="CLU_019955_0_0_1"/>
<dbReference type="PANTHER" id="PTHR12072">
    <property type="entry name" value="CWF19, CELL CYCLE CONTROL PROTEIN"/>
    <property type="match status" value="1"/>
</dbReference>
<organism evidence="3 4">
    <name type="scientific">Candida maltosa (strain Xu316)</name>
    <name type="common">Yeast</name>
    <dbReference type="NCBI Taxonomy" id="1245528"/>
    <lineage>
        <taxon>Eukaryota</taxon>
        <taxon>Fungi</taxon>
        <taxon>Dikarya</taxon>
        <taxon>Ascomycota</taxon>
        <taxon>Saccharomycotina</taxon>
        <taxon>Pichiomycetes</taxon>
        <taxon>Debaryomycetaceae</taxon>
        <taxon>Candida/Lodderomyces clade</taxon>
        <taxon>Candida</taxon>
    </lineage>
</organism>
<evidence type="ECO:0008006" key="5">
    <source>
        <dbReference type="Google" id="ProtNLM"/>
    </source>
</evidence>
<dbReference type="GO" id="GO:0061632">
    <property type="term" value="F:RNA lariat debranching enzyme activator activity"/>
    <property type="evidence" value="ECO:0007669"/>
    <property type="project" value="TreeGrafter"/>
</dbReference>
<dbReference type="AlphaFoldDB" id="M3JWQ1"/>
<protein>
    <recommendedName>
        <fullName evidence="5">CWF19-like protein DRN1</fullName>
    </recommendedName>
</protein>
<reference evidence="3 4" key="1">
    <citation type="submission" date="2013-02" db="EMBL/GenBank/DDBJ databases">
        <title>Genome sequence of Candida maltosa Xu316, a potential industrial strain for xylitol and ethanol production.</title>
        <authorList>
            <person name="Yu J."/>
            <person name="Wang Q."/>
            <person name="Geng X."/>
            <person name="Bao W."/>
            <person name="He P."/>
            <person name="Cai J."/>
        </authorList>
    </citation>
    <scope>NUCLEOTIDE SEQUENCE [LARGE SCALE GENOMIC DNA]</scope>
    <source>
        <strain evidence="4">Xu316</strain>
    </source>
</reference>
<dbReference type="InterPro" id="IPR006767">
    <property type="entry name" value="Cwf19-like_C_dom-2"/>
</dbReference>
<dbReference type="Proteomes" id="UP000011777">
    <property type="component" value="Unassembled WGS sequence"/>
</dbReference>
<keyword evidence="4" id="KW-1185">Reference proteome</keyword>
<dbReference type="OrthoDB" id="444325at2759"/>
<accession>M3JWQ1</accession>
<dbReference type="InterPro" id="IPR006768">
    <property type="entry name" value="Cwf19-like_C_dom-1"/>
</dbReference>
<evidence type="ECO:0000259" key="2">
    <source>
        <dbReference type="Pfam" id="PF04677"/>
    </source>
</evidence>
<dbReference type="GO" id="GO:0000398">
    <property type="term" value="P:mRNA splicing, via spliceosome"/>
    <property type="evidence" value="ECO:0007669"/>
    <property type="project" value="TreeGrafter"/>
</dbReference>
<evidence type="ECO:0000259" key="1">
    <source>
        <dbReference type="Pfam" id="PF04676"/>
    </source>
</evidence>
<comment type="caution">
    <text evidence="3">The sequence shown here is derived from an EMBL/GenBank/DDBJ whole genome shotgun (WGS) entry which is preliminary data.</text>
</comment>
<proteinExistence type="predicted"/>
<feature type="domain" description="Cwf19-like protein C-terminal" evidence="1">
    <location>
        <begin position="398"/>
        <end position="479"/>
    </location>
</feature>
<dbReference type="CDD" id="cd07380">
    <property type="entry name" value="MPP_CWF19_N"/>
    <property type="match status" value="1"/>
</dbReference>
<dbReference type="OMA" id="FSGHCLI"/>
<dbReference type="Pfam" id="PF04677">
    <property type="entry name" value="CwfJ_C_1"/>
    <property type="match status" value="1"/>
</dbReference>
<sequence>MSDKVKFLILNPSPENLDKVLEKSNVQFKNNGPFESTILLGDVLPQNTTLPTTTLLGSTYFTEGKQGLSEDIKIDDDSANLIDVAANFTFVKPPMRVVKTLSGFTIMFVSKPTEEFNIPSIDIDILVTYEWPEAIARLCKLTTVGNSEIDALVEKVKPRYHFAVGNDAGRFYELEPFGWTTGQATRFISLGKEGSGEKWFYAFSLGKYDERPSKLITNPITTKKRVIDEVEKPANEPMKEVKKPKTVSPDQCFFCLGNANTETHMIVSIGSSCYFTIAKGPLTRSNKNLPFSGHGILIPIEHIPTIPQESGANLELLKYQDSLITAFEEQKPSLKLIFWEISRDTNIHHHVQFLPIQETYVDKFAKSLDFRTKINNEKFKRNQNLSFEKFTDRSDANLQEILNTNNYILFTVCISKTEKVYYITPLDETPIDLQFPRRVLAHVLKMPDRVSWDKCVQPKLKEMADCDNFKEFFQKYDFTI</sequence>
<dbReference type="PANTHER" id="PTHR12072:SF4">
    <property type="entry name" value="CWF19-LIKE PROTEIN 1"/>
    <property type="match status" value="1"/>
</dbReference>
<dbReference type="InterPro" id="IPR040194">
    <property type="entry name" value="Cwf19-like"/>
</dbReference>
<feature type="domain" description="Cwf19-like C-terminal" evidence="2">
    <location>
        <begin position="242"/>
        <end position="364"/>
    </location>
</feature>
<dbReference type="GO" id="GO:0071014">
    <property type="term" value="C:post-mRNA release spliceosomal complex"/>
    <property type="evidence" value="ECO:0007669"/>
    <property type="project" value="TreeGrafter"/>
</dbReference>
<dbReference type="STRING" id="1245528.M3JWQ1"/>
<dbReference type="eggNOG" id="KOG2476">
    <property type="taxonomic scope" value="Eukaryota"/>
</dbReference>
<gene>
    <name evidence="3" type="ORF">G210_2894</name>
</gene>
<dbReference type="Pfam" id="PF04676">
    <property type="entry name" value="CwfJ_C_2"/>
    <property type="match status" value="1"/>
</dbReference>
<name>M3JWQ1_CANMX</name>
<evidence type="ECO:0000313" key="3">
    <source>
        <dbReference type="EMBL" id="EMG46839.1"/>
    </source>
</evidence>
<dbReference type="EMBL" id="AOGT01001858">
    <property type="protein sequence ID" value="EMG46839.1"/>
    <property type="molecule type" value="Genomic_DNA"/>
</dbReference>
<feature type="non-terminal residue" evidence="3">
    <location>
        <position position="1"/>
    </location>
</feature>
<evidence type="ECO:0000313" key="4">
    <source>
        <dbReference type="Proteomes" id="UP000011777"/>
    </source>
</evidence>